<name>Q7N314_PHOLL</name>
<dbReference type="KEGG" id="plu:plu2909"/>
<dbReference type="STRING" id="243265.plu2909"/>
<dbReference type="Proteomes" id="UP000002514">
    <property type="component" value="Chromosome"/>
</dbReference>
<evidence type="ECO:0000313" key="2">
    <source>
        <dbReference type="Proteomes" id="UP000002514"/>
    </source>
</evidence>
<dbReference type="InterPro" id="IPR031830">
    <property type="entry name" value="YdiH"/>
</dbReference>
<sequence>MKCCRVFHARRVVSSLVPTTKEESVMTDAQTLAFEYLRRSDKKLSPAQYLLELRKLEAEFNELLQIDDLEQKLKDDSIRTWKALSS</sequence>
<dbReference type="HOGENOM" id="CLU_2495170_0_0_6"/>
<protein>
    <submittedName>
        <fullName evidence="1">Photorhabdus luminescens subsp. laumondii TTO1 complete genome segment 10/17</fullName>
    </submittedName>
</protein>
<gene>
    <name evidence="1" type="ordered locus">plu2909</name>
</gene>
<accession>Q7N314</accession>
<keyword evidence="2" id="KW-1185">Reference proteome</keyword>
<dbReference type="AlphaFoldDB" id="Q7N314"/>
<evidence type="ECO:0000313" key="1">
    <source>
        <dbReference type="EMBL" id="CAE15283.1"/>
    </source>
</evidence>
<dbReference type="Pfam" id="PF15930">
    <property type="entry name" value="YdiH"/>
    <property type="match status" value="1"/>
</dbReference>
<dbReference type="EMBL" id="BX571868">
    <property type="protein sequence ID" value="CAE15283.1"/>
    <property type="molecule type" value="Genomic_DNA"/>
</dbReference>
<organism evidence="1 2">
    <name type="scientific">Photorhabdus laumondii subsp. laumondii (strain DSM 15139 / CIP 105565 / TT01)</name>
    <name type="common">Photorhabdus luminescens subsp. laumondii</name>
    <dbReference type="NCBI Taxonomy" id="243265"/>
    <lineage>
        <taxon>Bacteria</taxon>
        <taxon>Pseudomonadati</taxon>
        <taxon>Pseudomonadota</taxon>
        <taxon>Gammaproteobacteria</taxon>
        <taxon>Enterobacterales</taxon>
        <taxon>Morganellaceae</taxon>
        <taxon>Photorhabdus</taxon>
    </lineage>
</organism>
<reference evidence="2" key="1">
    <citation type="journal article" date="2003" name="Nat. Biotechnol.">
        <title>The genome sequence of the entomopathogenic bacterium Photorhabdus luminescens.</title>
        <authorList>
            <person name="Duchaud E."/>
            <person name="Rusniok C."/>
            <person name="Frangeul L."/>
            <person name="Buchrieser C."/>
            <person name="Givaudan A."/>
            <person name="Taourit S."/>
            <person name="Bocs S."/>
            <person name="Boursaux-Eude C."/>
            <person name="Chandler M."/>
            <person name="Charles J.-F."/>
            <person name="Dassa E."/>
            <person name="Derose R."/>
            <person name="Derzelle S."/>
            <person name="Freyssinet G."/>
            <person name="Gaudriault S."/>
            <person name="Medigue C."/>
            <person name="Lanois A."/>
            <person name="Powell K."/>
            <person name="Siguier P."/>
            <person name="Vincent R."/>
            <person name="Wingate V."/>
            <person name="Zouine M."/>
            <person name="Glaser P."/>
            <person name="Boemare N."/>
            <person name="Danchin A."/>
            <person name="Kunst F."/>
        </authorList>
    </citation>
    <scope>NUCLEOTIDE SEQUENCE [LARGE SCALE GENOMIC DNA]</scope>
    <source>
        <strain evidence="2">DSM 15139 / CIP 105565 / TT01</strain>
    </source>
</reference>
<proteinExistence type="predicted"/>